<organism evidence="1 2">
    <name type="scientific">Brevibacillus laterosporus</name>
    <name type="common">Bacillus laterosporus</name>
    <dbReference type="NCBI Taxonomy" id="1465"/>
    <lineage>
        <taxon>Bacteria</taxon>
        <taxon>Bacillati</taxon>
        <taxon>Bacillota</taxon>
        <taxon>Bacilli</taxon>
        <taxon>Bacillales</taxon>
        <taxon>Paenibacillaceae</taxon>
        <taxon>Brevibacillus</taxon>
    </lineage>
</organism>
<dbReference type="Pfam" id="PF13826">
    <property type="entry name" value="Monooxy_af470-like"/>
    <property type="match status" value="1"/>
</dbReference>
<evidence type="ECO:0000313" key="2">
    <source>
        <dbReference type="Proteomes" id="UP000319432"/>
    </source>
</evidence>
<dbReference type="EMBL" id="CP033464">
    <property type="protein sequence ID" value="QDX91471.1"/>
    <property type="molecule type" value="Genomic_DNA"/>
</dbReference>
<dbReference type="OrthoDB" id="7566033at2"/>
<accession>A0A502IHX9</accession>
<gene>
    <name evidence="1" type="ORF">EEL30_03200</name>
</gene>
<sequence>MSNVQNGRFAATAGKSFVVFYIGMRINKWWAVHKWLPVFLAMVKMLKELYQHPELGFMGGEYCWNGRTIGLIQYWNSYEQLETYAHGGYHLEAWKAFHRSIGSDGSVGIFHETYNIEPTKYEAIYANMPLFGLAKAIGQVPATGKYQSSRKRLTANLHGEKVEQESSE</sequence>
<protein>
    <submittedName>
        <fullName evidence="1">DUF4188 domain-containing protein</fullName>
    </submittedName>
</protein>
<proteinExistence type="predicted"/>
<name>A0A502IHX9_BRELA</name>
<keyword evidence="2" id="KW-1185">Reference proteome</keyword>
<evidence type="ECO:0000313" key="1">
    <source>
        <dbReference type="EMBL" id="QDX91471.1"/>
    </source>
</evidence>
<dbReference type="Proteomes" id="UP000319432">
    <property type="component" value="Chromosome"/>
</dbReference>
<reference evidence="1 2" key="1">
    <citation type="submission" date="2018-11" db="EMBL/GenBank/DDBJ databases">
        <title>Phylogenetic determinants of toxin gene distribution in genomes of Brevibacillus laterosporus.</title>
        <authorList>
            <person name="Glare T.R."/>
            <person name="Durrant A."/>
            <person name="Berry C."/>
            <person name="Palma L."/>
            <person name="Ormskirk M."/>
            <person name="Cox M.O."/>
        </authorList>
    </citation>
    <scope>NUCLEOTIDE SEQUENCE [LARGE SCALE GENOMIC DNA]</scope>
    <source>
        <strain evidence="1 2">1821L</strain>
    </source>
</reference>
<dbReference type="InterPro" id="IPR025444">
    <property type="entry name" value="Monooxy_af470"/>
</dbReference>
<dbReference type="AlphaFoldDB" id="A0A502IHX9"/>